<dbReference type="EMBL" id="JBHSIV010000004">
    <property type="protein sequence ID" value="MFC5061684.1"/>
    <property type="molecule type" value="Genomic_DNA"/>
</dbReference>
<evidence type="ECO:0000313" key="4">
    <source>
        <dbReference type="EMBL" id="MFC5061684.1"/>
    </source>
</evidence>
<dbReference type="Proteomes" id="UP001595947">
    <property type="component" value="Unassembled WGS sequence"/>
</dbReference>
<feature type="domain" description="DUF6286" evidence="3">
    <location>
        <begin position="68"/>
        <end position="174"/>
    </location>
</feature>
<protein>
    <submittedName>
        <fullName evidence="4">DUF6286 domain-containing protein</fullName>
    </submittedName>
</protein>
<dbReference type="InterPro" id="IPR046253">
    <property type="entry name" value="DUF6286"/>
</dbReference>
<evidence type="ECO:0000313" key="5">
    <source>
        <dbReference type="Proteomes" id="UP001595947"/>
    </source>
</evidence>
<feature type="signal peptide" evidence="2">
    <location>
        <begin position="1"/>
        <end position="28"/>
    </location>
</feature>
<keyword evidence="5" id="KW-1185">Reference proteome</keyword>
<evidence type="ECO:0000256" key="1">
    <source>
        <dbReference type="SAM" id="Phobius"/>
    </source>
</evidence>
<keyword evidence="1" id="KW-1133">Transmembrane helix</keyword>
<keyword evidence="1" id="KW-0812">Transmembrane</keyword>
<comment type="caution">
    <text evidence="4">The sequence shown here is derived from an EMBL/GenBank/DDBJ whole genome shotgun (WGS) entry which is preliminary data.</text>
</comment>
<dbReference type="Pfam" id="PF19803">
    <property type="entry name" value="DUF6286"/>
    <property type="match status" value="1"/>
</dbReference>
<keyword evidence="2" id="KW-0732">Signal</keyword>
<evidence type="ECO:0000256" key="2">
    <source>
        <dbReference type="SAM" id="SignalP"/>
    </source>
</evidence>
<organism evidence="4 5">
    <name type="scientific">Actinomycetospora atypica</name>
    <dbReference type="NCBI Taxonomy" id="1290095"/>
    <lineage>
        <taxon>Bacteria</taxon>
        <taxon>Bacillati</taxon>
        <taxon>Actinomycetota</taxon>
        <taxon>Actinomycetes</taxon>
        <taxon>Pseudonocardiales</taxon>
        <taxon>Pseudonocardiaceae</taxon>
        <taxon>Actinomycetospora</taxon>
    </lineage>
</organism>
<feature type="transmembrane region" description="Helical" evidence="1">
    <location>
        <begin position="52"/>
        <end position="79"/>
    </location>
</feature>
<reference evidence="5" key="1">
    <citation type="journal article" date="2019" name="Int. J. Syst. Evol. Microbiol.">
        <title>The Global Catalogue of Microorganisms (GCM) 10K type strain sequencing project: providing services to taxonomists for standard genome sequencing and annotation.</title>
        <authorList>
            <consortium name="The Broad Institute Genomics Platform"/>
            <consortium name="The Broad Institute Genome Sequencing Center for Infectious Disease"/>
            <person name="Wu L."/>
            <person name="Ma J."/>
        </authorList>
    </citation>
    <scope>NUCLEOTIDE SEQUENCE [LARGE SCALE GENOMIC DNA]</scope>
    <source>
        <strain evidence="5">CGMCC 4.7093</strain>
    </source>
</reference>
<sequence length="181" mass="19020">MIRRSRRTAPALVVALVLLAAGALVATAAIQTLSDYRPVFTFEAVTGALSGVAWGSGIVVIVAAVAAVVGVLLVGAAIVPGASHVLPLAAAPAEAWNGSAGWHRTDLSTRLRRRAVAVEGVDRATVRVRRNRIRVSARTHRGTTADLREVLTADLSADLDALALARRPRLRVTVTSTRKEP</sequence>
<keyword evidence="1" id="KW-0472">Membrane</keyword>
<proteinExistence type="predicted"/>
<feature type="chain" id="PRO_5045613842" evidence="2">
    <location>
        <begin position="29"/>
        <end position="181"/>
    </location>
</feature>
<accession>A0ABV9YH62</accession>
<dbReference type="RefSeq" id="WP_378035034.1">
    <property type="nucleotide sequence ID" value="NZ_JBHSIV010000004.1"/>
</dbReference>
<gene>
    <name evidence="4" type="ORF">ACFPBZ_05675</name>
</gene>
<evidence type="ECO:0000259" key="3">
    <source>
        <dbReference type="Pfam" id="PF19803"/>
    </source>
</evidence>
<name>A0ABV9YH62_9PSEU</name>